<dbReference type="GO" id="GO:0015074">
    <property type="term" value="P:DNA integration"/>
    <property type="evidence" value="ECO:0007669"/>
    <property type="project" value="InterPro"/>
</dbReference>
<dbReference type="Pfam" id="PF25597">
    <property type="entry name" value="SH3_retrovirus"/>
    <property type="match status" value="1"/>
</dbReference>
<feature type="domain" description="Integrase catalytic" evidence="4">
    <location>
        <begin position="689"/>
        <end position="763"/>
    </location>
</feature>
<feature type="region of interest" description="Disordered" evidence="3">
    <location>
        <begin position="102"/>
        <end position="147"/>
    </location>
</feature>
<dbReference type="PROSITE" id="PS50994">
    <property type="entry name" value="INTEGRASE"/>
    <property type="match status" value="1"/>
</dbReference>
<dbReference type="GO" id="GO:0046872">
    <property type="term" value="F:metal ion binding"/>
    <property type="evidence" value="ECO:0007669"/>
    <property type="project" value="UniProtKB-KW"/>
</dbReference>
<dbReference type="AlphaFoldDB" id="A0A6L2NTE6"/>
<evidence type="ECO:0000259" key="4">
    <source>
        <dbReference type="PROSITE" id="PS50994"/>
    </source>
</evidence>
<protein>
    <recommendedName>
        <fullName evidence="4">Integrase catalytic domain-containing protein</fullName>
    </recommendedName>
</protein>
<dbReference type="GO" id="GO:0016787">
    <property type="term" value="F:hydrolase activity"/>
    <property type="evidence" value="ECO:0007669"/>
    <property type="project" value="UniProtKB-KW"/>
</dbReference>
<dbReference type="GO" id="GO:0003676">
    <property type="term" value="F:nucleic acid binding"/>
    <property type="evidence" value="ECO:0007669"/>
    <property type="project" value="InterPro"/>
</dbReference>
<feature type="compositionally biased region" description="Polar residues" evidence="3">
    <location>
        <begin position="131"/>
        <end position="147"/>
    </location>
</feature>
<dbReference type="InterPro" id="IPR036397">
    <property type="entry name" value="RNaseH_sf"/>
</dbReference>
<dbReference type="EMBL" id="BKCJ010009998">
    <property type="protein sequence ID" value="GEU89598.1"/>
    <property type="molecule type" value="Genomic_DNA"/>
</dbReference>
<accession>A0A6L2NTE6</accession>
<evidence type="ECO:0000313" key="5">
    <source>
        <dbReference type="EMBL" id="GEU89598.1"/>
    </source>
</evidence>
<dbReference type="PANTHER" id="PTHR42648:SF21">
    <property type="entry name" value="CYSTEINE-RICH RLK (RECEPTOR-LIKE PROTEIN KINASE) 8"/>
    <property type="match status" value="1"/>
</dbReference>
<keyword evidence="2" id="KW-0378">Hydrolase</keyword>
<proteinExistence type="predicted"/>
<dbReference type="InterPro" id="IPR039537">
    <property type="entry name" value="Retrotran_Ty1/copia-like"/>
</dbReference>
<dbReference type="InterPro" id="IPR012337">
    <property type="entry name" value="RNaseH-like_sf"/>
</dbReference>
<dbReference type="SUPFAM" id="SSF53098">
    <property type="entry name" value="Ribonuclease H-like"/>
    <property type="match status" value="1"/>
</dbReference>
<dbReference type="InterPro" id="IPR013103">
    <property type="entry name" value="RVT_2"/>
</dbReference>
<dbReference type="InterPro" id="IPR057670">
    <property type="entry name" value="SH3_retrovirus"/>
</dbReference>
<evidence type="ECO:0000256" key="3">
    <source>
        <dbReference type="SAM" id="MobiDB-lite"/>
    </source>
</evidence>
<dbReference type="InterPro" id="IPR001584">
    <property type="entry name" value="Integrase_cat-core"/>
</dbReference>
<keyword evidence="1" id="KW-0479">Metal-binding</keyword>
<dbReference type="Pfam" id="PF07727">
    <property type="entry name" value="RVT_2"/>
    <property type="match status" value="1"/>
</dbReference>
<dbReference type="PANTHER" id="PTHR42648">
    <property type="entry name" value="TRANSPOSASE, PUTATIVE-RELATED"/>
    <property type="match status" value="1"/>
</dbReference>
<evidence type="ECO:0000256" key="2">
    <source>
        <dbReference type="ARBA" id="ARBA00022801"/>
    </source>
</evidence>
<comment type="caution">
    <text evidence="5">The sequence shown here is derived from an EMBL/GenBank/DDBJ whole genome shotgun (WGS) entry which is preliminary data.</text>
</comment>
<dbReference type="Pfam" id="PF13976">
    <property type="entry name" value="gag_pre-integrs"/>
    <property type="match status" value="1"/>
</dbReference>
<feature type="region of interest" description="Disordered" evidence="3">
    <location>
        <begin position="859"/>
        <end position="885"/>
    </location>
</feature>
<dbReference type="Gene3D" id="3.30.420.10">
    <property type="entry name" value="Ribonuclease H-like superfamily/Ribonuclease H"/>
    <property type="match status" value="1"/>
</dbReference>
<dbReference type="InterPro" id="IPR025724">
    <property type="entry name" value="GAG-pre-integrase_dom"/>
</dbReference>
<name>A0A6L2NTE6_TANCI</name>
<sequence length="1156" mass="129922">MDDSVISISSNSFEESVGSSTSRVILFGTIHIVIPTDVFTTVPIVLEMAAAIVTPPARVLDLDIHVTSETNPSRDPSSLVHALAAPITSLFLCLDSFDPYRDSSNSDSPNTNHRRFHSSSSTPRNRRSALPCSSLSTTHSSLPVSVGPSQMSVEFEHVAKNLVSLLEPDYPIWQVIQNGNGPVSVITDTNGMIKVLPPKTAEEIDNAKEMWEAIKSRFGGNDESKKMQKYLLKQQFEGFSMSASEGTTASSSSNTQNVAFVSADNTSSTNDVSTAYSVSSPFVLKSHKEGSSSYTNEVIHSFFENQSSAPQLDYDDLEQINDDDMEEMDLKLLKTQMSANDKFGLGYGDYRYGGILSYENEVLQSVFMTIECDLEDTPINDRYAKGMHAVPPPMIGNYMPSGPNVEIDYSKFTYVDNAPKIIYELKVWTDAPIIKDYESDSDDDSMSNVQKNIEKPSSAFIDYVKHVKSPRENVKETGIPNHYSKITKQDRHSHTRKGLGYAFTRKSCFVCGSFSHLIRDCDFHEKRMAKQAALTKSKEKGTKLTLQIIKNLRVALLPLEVTMAITGKGKIKAGKLDFKDAYYVEELKHYNLFFVSQMCDKKNKVLFTDTDCLVLSPDFKLPDKNKVLLKIPRQHNMYSFNLKNIDPSEDLSCLFAKASIDESNKWHRRLGHVNFKNLNKLVKGNLVRGIKREYSNARTPQQDGVAERKNMTLIEATRTMLADSFLPTTFWAEVVNTACYVLNKVLVTKPQNKTPYELLAGKKPIISYLRPFGFHVTILNTIDQLGQFDGNSDSGFLVRYSLNSKAFRVYNLETKRVKENLLVNFLENKPSVAGKGHAWMFDLDYLTNSMNYEPVSLENQANKSTGPSTSNNSAGTQANDDQGANSKKINLHDEHFILPEVLEKLKRQEKEANDAVWKEATYETQDVTTNSTNLLNAVTAPVIAVGPSRALNDDEPLYPDDPSMPHLKDIYASPSEGIFTNSSYDDEAVQTRSKVKKNSEAHALVSYIQKQQRNNHKDFQHCLFACFLSQIEPKKITQALEDESWVDAMQEELMNKKDERGVIVRNKARLVAYRHRQEEGIDYDVVFAPVARIEAIRIFLAFASYMGFIVYQMDVKSALLYGTIDEEVYVTQPPGFIDPKFPNKVYKVVKALYGLQ</sequence>
<gene>
    <name evidence="5" type="ORF">Tci_061576</name>
</gene>
<reference evidence="5" key="1">
    <citation type="journal article" date="2019" name="Sci. Rep.">
        <title>Draft genome of Tanacetum cinerariifolium, the natural source of mosquito coil.</title>
        <authorList>
            <person name="Yamashiro T."/>
            <person name="Shiraishi A."/>
            <person name="Satake H."/>
            <person name="Nakayama K."/>
        </authorList>
    </citation>
    <scope>NUCLEOTIDE SEQUENCE</scope>
</reference>
<feature type="compositionally biased region" description="Polar residues" evidence="3">
    <location>
        <begin position="102"/>
        <end position="111"/>
    </location>
</feature>
<evidence type="ECO:0000256" key="1">
    <source>
        <dbReference type="ARBA" id="ARBA00022723"/>
    </source>
</evidence>
<organism evidence="5">
    <name type="scientific">Tanacetum cinerariifolium</name>
    <name type="common">Dalmatian daisy</name>
    <name type="synonym">Chrysanthemum cinerariifolium</name>
    <dbReference type="NCBI Taxonomy" id="118510"/>
    <lineage>
        <taxon>Eukaryota</taxon>
        <taxon>Viridiplantae</taxon>
        <taxon>Streptophyta</taxon>
        <taxon>Embryophyta</taxon>
        <taxon>Tracheophyta</taxon>
        <taxon>Spermatophyta</taxon>
        <taxon>Magnoliopsida</taxon>
        <taxon>eudicotyledons</taxon>
        <taxon>Gunneridae</taxon>
        <taxon>Pentapetalae</taxon>
        <taxon>asterids</taxon>
        <taxon>campanulids</taxon>
        <taxon>Asterales</taxon>
        <taxon>Asteraceae</taxon>
        <taxon>Asteroideae</taxon>
        <taxon>Anthemideae</taxon>
        <taxon>Anthemidinae</taxon>
        <taxon>Tanacetum</taxon>
    </lineage>
</organism>